<comment type="caution">
    <text evidence="2">The sequence shown here is derived from an EMBL/GenBank/DDBJ whole genome shotgun (WGS) entry which is preliminary data.</text>
</comment>
<dbReference type="InterPro" id="IPR000073">
    <property type="entry name" value="AB_hydrolase_1"/>
</dbReference>
<keyword evidence="3" id="KW-1185">Reference proteome</keyword>
<proteinExistence type="predicted"/>
<dbReference type="AlphaFoldDB" id="A0A512NGT9"/>
<dbReference type="EMBL" id="BKAJ01000094">
    <property type="protein sequence ID" value="GEP58122.1"/>
    <property type="molecule type" value="Genomic_DNA"/>
</dbReference>
<dbReference type="InterPro" id="IPR050266">
    <property type="entry name" value="AB_hydrolase_sf"/>
</dbReference>
<feature type="domain" description="AB hydrolase-1" evidence="1">
    <location>
        <begin position="6"/>
        <end position="192"/>
    </location>
</feature>
<evidence type="ECO:0000313" key="2">
    <source>
        <dbReference type="EMBL" id="GEP58122.1"/>
    </source>
</evidence>
<dbReference type="Gene3D" id="3.40.50.1820">
    <property type="entry name" value="alpha/beta hydrolase"/>
    <property type="match status" value="2"/>
</dbReference>
<reference evidence="2 3" key="1">
    <citation type="submission" date="2019-07" db="EMBL/GenBank/DDBJ databases">
        <title>Whole genome shotgun sequence of Reyranella soli NBRC 108950.</title>
        <authorList>
            <person name="Hosoyama A."/>
            <person name="Uohara A."/>
            <person name="Ohji S."/>
            <person name="Ichikawa N."/>
        </authorList>
    </citation>
    <scope>NUCLEOTIDE SEQUENCE [LARGE SCALE GENOMIC DNA]</scope>
    <source>
        <strain evidence="2 3">NBRC 108950</strain>
    </source>
</reference>
<dbReference type="Pfam" id="PF12697">
    <property type="entry name" value="Abhydrolase_6"/>
    <property type="match status" value="1"/>
</dbReference>
<dbReference type="InterPro" id="IPR029058">
    <property type="entry name" value="AB_hydrolase_fold"/>
</dbReference>
<organism evidence="2 3">
    <name type="scientific">Reyranella soli</name>
    <dbReference type="NCBI Taxonomy" id="1230389"/>
    <lineage>
        <taxon>Bacteria</taxon>
        <taxon>Pseudomonadati</taxon>
        <taxon>Pseudomonadota</taxon>
        <taxon>Alphaproteobacteria</taxon>
        <taxon>Hyphomicrobiales</taxon>
        <taxon>Reyranellaceae</taxon>
        <taxon>Reyranella</taxon>
    </lineage>
</organism>
<protein>
    <submittedName>
        <fullName evidence="2">Alpha/beta hydrolase</fullName>
    </submittedName>
</protein>
<gene>
    <name evidence="2" type="primary">bioH_2</name>
    <name evidence="2" type="ORF">RSO01_52880</name>
</gene>
<dbReference type="SUPFAM" id="SSF53474">
    <property type="entry name" value="alpha/beta-Hydrolases"/>
    <property type="match status" value="1"/>
</dbReference>
<evidence type="ECO:0000259" key="1">
    <source>
        <dbReference type="Pfam" id="PF12697"/>
    </source>
</evidence>
<dbReference type="GO" id="GO:0016020">
    <property type="term" value="C:membrane"/>
    <property type="evidence" value="ECO:0007669"/>
    <property type="project" value="TreeGrafter"/>
</dbReference>
<name>A0A512NGT9_9HYPH</name>
<evidence type="ECO:0000313" key="3">
    <source>
        <dbReference type="Proteomes" id="UP000321058"/>
    </source>
</evidence>
<dbReference type="GO" id="GO:0016787">
    <property type="term" value="F:hydrolase activity"/>
    <property type="evidence" value="ECO:0007669"/>
    <property type="project" value="UniProtKB-KW"/>
</dbReference>
<dbReference type="PANTHER" id="PTHR43798">
    <property type="entry name" value="MONOACYLGLYCEROL LIPASE"/>
    <property type="match status" value="1"/>
</dbReference>
<keyword evidence="2" id="KW-0378">Hydrolase</keyword>
<dbReference type="Proteomes" id="UP000321058">
    <property type="component" value="Unassembled WGS sequence"/>
</dbReference>
<sequence length="200" mass="21455">MAMAKILFLPGAGASPDFWKPVGALLPADWSKEYFGWPGLGDQPHDPAIKGIDDLVRMVAAKMDGPVDLVAQSMGGGIATRLAIEQPRNVRRLVLTVTSAGIDMAGLGASDWRESYRKSFPHAMPWITESRAAALLPVEQIAAPTLLLWGDADPISPVAVGRHLEQRISGARLHVVRGGDHDLAQTHAAEIAPLIERHLA</sequence>
<dbReference type="PANTHER" id="PTHR43798:SF33">
    <property type="entry name" value="HYDROLASE, PUTATIVE (AFU_ORTHOLOGUE AFUA_2G14860)-RELATED"/>
    <property type="match status" value="1"/>
</dbReference>
<accession>A0A512NGT9</accession>